<dbReference type="InterPro" id="IPR036942">
    <property type="entry name" value="Beta-barrel_TonB_sf"/>
</dbReference>
<dbReference type="SUPFAM" id="SSF49464">
    <property type="entry name" value="Carboxypeptidase regulatory domain-like"/>
    <property type="match status" value="1"/>
</dbReference>
<evidence type="ECO:0000256" key="6">
    <source>
        <dbReference type="ARBA" id="ARBA00023237"/>
    </source>
</evidence>
<dbReference type="InterPro" id="IPR011662">
    <property type="entry name" value="Secretin/TonB_short_N"/>
</dbReference>
<evidence type="ECO:0000256" key="8">
    <source>
        <dbReference type="SAM" id="MobiDB-lite"/>
    </source>
</evidence>
<gene>
    <name evidence="11" type="ORF">DWZ68_13350</name>
</gene>
<dbReference type="InterPro" id="IPR008969">
    <property type="entry name" value="CarboxyPept-like_regulatory"/>
</dbReference>
<dbReference type="NCBIfam" id="TIGR04057">
    <property type="entry name" value="SusC_RagA_signa"/>
    <property type="match status" value="1"/>
</dbReference>
<reference evidence="11 12" key="1">
    <citation type="submission" date="2018-08" db="EMBL/GenBank/DDBJ databases">
        <title>A genome reference for cultivated species of the human gut microbiota.</title>
        <authorList>
            <person name="Zou Y."/>
            <person name="Xue W."/>
            <person name="Luo G."/>
        </authorList>
    </citation>
    <scope>NUCLEOTIDE SEQUENCE [LARGE SCALE GENOMIC DNA]</scope>
    <source>
        <strain evidence="11 12">AF34-33</strain>
    </source>
</reference>
<dbReference type="EMBL" id="QRPV01000019">
    <property type="protein sequence ID" value="RHM41599.1"/>
    <property type="molecule type" value="Genomic_DNA"/>
</dbReference>
<evidence type="ECO:0000259" key="9">
    <source>
        <dbReference type="Pfam" id="PF07660"/>
    </source>
</evidence>
<protein>
    <submittedName>
        <fullName evidence="11">SusC/RagA family TonB-linked outer membrane protein</fullName>
    </submittedName>
</protein>
<dbReference type="InterPro" id="IPR023997">
    <property type="entry name" value="TonB-dep_OMP_SusC/RagA_CS"/>
</dbReference>
<dbReference type="NCBIfam" id="TIGR04056">
    <property type="entry name" value="OMP_RagA_SusC"/>
    <property type="match status" value="1"/>
</dbReference>
<keyword evidence="3 7" id="KW-1134">Transmembrane beta strand</keyword>
<keyword evidence="4 7" id="KW-0812">Transmembrane</keyword>
<keyword evidence="6 7" id="KW-0998">Cell outer membrane</keyword>
<evidence type="ECO:0000256" key="2">
    <source>
        <dbReference type="ARBA" id="ARBA00022448"/>
    </source>
</evidence>
<dbReference type="PROSITE" id="PS52016">
    <property type="entry name" value="TONB_DEPENDENT_REC_3"/>
    <property type="match status" value="1"/>
</dbReference>
<evidence type="ECO:0000313" key="11">
    <source>
        <dbReference type="EMBL" id="RHM41599.1"/>
    </source>
</evidence>
<dbReference type="AlphaFoldDB" id="A0A415QFI0"/>
<evidence type="ECO:0000256" key="7">
    <source>
        <dbReference type="PROSITE-ProRule" id="PRU01360"/>
    </source>
</evidence>
<comment type="caution">
    <text evidence="11">The sequence shown here is derived from an EMBL/GenBank/DDBJ whole genome shotgun (WGS) entry which is preliminary data.</text>
</comment>
<dbReference type="Pfam" id="PF07660">
    <property type="entry name" value="STN"/>
    <property type="match status" value="1"/>
</dbReference>
<accession>A0A415QFI0</accession>
<dbReference type="Gene3D" id="2.60.40.1120">
    <property type="entry name" value="Carboxypeptidase-like, regulatory domain"/>
    <property type="match status" value="1"/>
</dbReference>
<dbReference type="Gene3D" id="2.40.170.20">
    <property type="entry name" value="TonB-dependent receptor, beta-barrel domain"/>
    <property type="match status" value="1"/>
</dbReference>
<organism evidence="11 12">
    <name type="scientific">Butyricimonas virosa</name>
    <dbReference type="NCBI Taxonomy" id="544645"/>
    <lineage>
        <taxon>Bacteria</taxon>
        <taxon>Pseudomonadati</taxon>
        <taxon>Bacteroidota</taxon>
        <taxon>Bacteroidia</taxon>
        <taxon>Bacteroidales</taxon>
        <taxon>Odoribacteraceae</taxon>
        <taxon>Butyricimonas</taxon>
    </lineage>
</organism>
<evidence type="ECO:0000256" key="4">
    <source>
        <dbReference type="ARBA" id="ARBA00022692"/>
    </source>
</evidence>
<dbReference type="InterPro" id="IPR037066">
    <property type="entry name" value="Plug_dom_sf"/>
</dbReference>
<dbReference type="SUPFAM" id="SSF56935">
    <property type="entry name" value="Porins"/>
    <property type="match status" value="1"/>
</dbReference>
<evidence type="ECO:0000256" key="1">
    <source>
        <dbReference type="ARBA" id="ARBA00004571"/>
    </source>
</evidence>
<feature type="compositionally biased region" description="Polar residues" evidence="8">
    <location>
        <begin position="610"/>
        <end position="625"/>
    </location>
</feature>
<dbReference type="Proteomes" id="UP000286038">
    <property type="component" value="Unassembled WGS sequence"/>
</dbReference>
<dbReference type="Pfam" id="PF13715">
    <property type="entry name" value="CarbopepD_reg_2"/>
    <property type="match status" value="1"/>
</dbReference>
<dbReference type="GO" id="GO:0009279">
    <property type="term" value="C:cell outer membrane"/>
    <property type="evidence" value="ECO:0007669"/>
    <property type="project" value="UniProtKB-SubCell"/>
</dbReference>
<evidence type="ECO:0000256" key="3">
    <source>
        <dbReference type="ARBA" id="ARBA00022452"/>
    </source>
</evidence>
<feature type="domain" description="TonB-dependent receptor plug" evidence="10">
    <location>
        <begin position="230"/>
        <end position="355"/>
    </location>
</feature>
<sequence length="1139" mass="129570">MEKKRKYTFDFHQRWEKILLILRATLLVVVISTLNIEANASAQVIKVSLKMENATIDEMIKTIRTETNYRFLYRVEEVNKYGKRDIDLKNVSIEEFLKTALAGTNLSYEIESDVIIIKPTHEDPQKTEKSRIIKGKVTDDKGFTLPGATIMLKDTKLGVVTDHDGNFKIEIPKMDTIVLIVSFVGYETRNIHVSNDESNDEKGLVIKLKEDVTQMDEVVVTGYVNISKESFTGSSVSVKRDELLKVSKTNVIKALQVFDPAFRMVENNQWGSDPNALPEMYIRGRSGIGVKELDTDKLSKSNLKDNPNLPLFIMDGFQVSIQKVYDMDPNRIESMTILKDAAATAMYGSRAANGVVVITTVPPTPGKVHVTYTMTGTLNMPDLSDYNLMNAREKLETEVLGGVFVDDDRPAVLLERNQEYNKKLSNIREGVDTYWLSKPLHTVFNHKHSLFFEGGHDDLRFGLNMFYNNGNGVMKKSFRDNIGADLSIDYRLNKIQIKNKLTYQQTKQKESPYGSFAEYTKKLPYDKATDEYGNYVKQTTQWRKGTLKDNDLINPLWEAQLGSFDKTNSDELSNETGINWYITSHLLAKATFKMTKTTSRRMNFIDPKSTKNQTPLSSTNHTSGELRTIDEESTSWDLTANISYNRNIEKNNINFNMGINSQNTNGQSTSAEYRGFPSGQLTSPNYAEDIYSKPLVDQSKTRLVGFVGVLNYSYDNIYLFDASLRLDGSSQFGSEKKWATFWSTGAGINLHNYDFMKNIGWVNLLKVRASYGLTGKVNFPSYTAQTMYEIQNDEWYKTGYGATLIAFGNENLGWEKKYTTNLGLDFELFNGIIQFSGDYYFDKTVDLVNDVTIPSSTGFTTYKDNLGEVEGKGFEINLKSSIINTQDWSLNAFFNISHDKRKFTKIAESLKAYNDKVIDHFNDKDADDQSTPFKQYVEGGSLTPIYGMRSLGIDPTNGQELFVKKNGELTYEWSASEQVALGDTEPDAQGSFGFNLRYKNWSLFTSFMYQFGGQEYNTTLVEKVENADIYRYNADKRVLTERWQKPGDKAKYRALSDGAFSITKTQPTERFVQNKNVITCNSLSLSYDFNSEILRKLHLGMMRLEIGANELFRLSTIKAERGLSYPFARTMDITLHVTF</sequence>
<dbReference type="InterPro" id="IPR039426">
    <property type="entry name" value="TonB-dep_rcpt-like"/>
</dbReference>
<dbReference type="RefSeq" id="WP_118450554.1">
    <property type="nucleotide sequence ID" value="NZ_CABJDM010000019.1"/>
</dbReference>
<evidence type="ECO:0000313" key="12">
    <source>
        <dbReference type="Proteomes" id="UP000286038"/>
    </source>
</evidence>
<evidence type="ECO:0000259" key="10">
    <source>
        <dbReference type="Pfam" id="PF07715"/>
    </source>
</evidence>
<dbReference type="Gene3D" id="2.170.130.10">
    <property type="entry name" value="TonB-dependent receptor, plug domain"/>
    <property type="match status" value="1"/>
</dbReference>
<dbReference type="InterPro" id="IPR012910">
    <property type="entry name" value="Plug_dom"/>
</dbReference>
<evidence type="ECO:0000256" key="5">
    <source>
        <dbReference type="ARBA" id="ARBA00023136"/>
    </source>
</evidence>
<proteinExistence type="inferred from homology"/>
<keyword evidence="5 7" id="KW-0472">Membrane</keyword>
<feature type="region of interest" description="Disordered" evidence="8">
    <location>
        <begin position="605"/>
        <end position="628"/>
    </location>
</feature>
<comment type="similarity">
    <text evidence="7">Belongs to the TonB-dependent receptor family.</text>
</comment>
<keyword evidence="2 7" id="KW-0813">Transport</keyword>
<comment type="subcellular location">
    <subcellularLocation>
        <location evidence="1 7">Cell outer membrane</location>
        <topology evidence="1 7">Multi-pass membrane protein</topology>
    </subcellularLocation>
</comment>
<feature type="domain" description="Secretin/TonB short N-terminal" evidence="9">
    <location>
        <begin position="69"/>
        <end position="119"/>
    </location>
</feature>
<name>A0A415QFI0_9BACT</name>
<dbReference type="InterPro" id="IPR023996">
    <property type="entry name" value="TonB-dep_OMP_SusC/RagA"/>
</dbReference>
<dbReference type="Pfam" id="PF07715">
    <property type="entry name" value="Plug"/>
    <property type="match status" value="1"/>
</dbReference>